<gene>
    <name evidence="1" type="ORF">DB88DRAFT_507953</name>
</gene>
<evidence type="ECO:0000313" key="2">
    <source>
        <dbReference type="Proteomes" id="UP001182556"/>
    </source>
</evidence>
<proteinExistence type="predicted"/>
<keyword evidence="2" id="KW-1185">Reference proteome</keyword>
<name>A0AAD9L9A4_PAPLA</name>
<dbReference type="Proteomes" id="UP001182556">
    <property type="component" value="Unassembled WGS sequence"/>
</dbReference>
<dbReference type="GO" id="GO:0006974">
    <property type="term" value="P:DNA damage response"/>
    <property type="evidence" value="ECO:0007669"/>
    <property type="project" value="InterPro"/>
</dbReference>
<comment type="caution">
    <text evidence="1">The sequence shown here is derived from an EMBL/GenBank/DDBJ whole genome shotgun (WGS) entry which is preliminary data.</text>
</comment>
<dbReference type="Gene3D" id="2.60.120.590">
    <property type="entry name" value="Alpha-ketoglutarate-dependent dioxygenase AlkB-like"/>
    <property type="match status" value="1"/>
</dbReference>
<protein>
    <recommendedName>
        <fullName evidence="3">Alpha-ketoglutarate-dependent dioxygenase AlkB-like domain-containing protein</fullName>
    </recommendedName>
</protein>
<evidence type="ECO:0008006" key="3">
    <source>
        <dbReference type="Google" id="ProtNLM"/>
    </source>
</evidence>
<dbReference type="GO" id="GO:0006631">
    <property type="term" value="P:fatty acid metabolic process"/>
    <property type="evidence" value="ECO:0007669"/>
    <property type="project" value="TreeGrafter"/>
</dbReference>
<reference evidence="1" key="1">
    <citation type="submission" date="2023-02" db="EMBL/GenBank/DDBJ databases">
        <title>Identification and recombinant expression of a fungal hydrolase from Papiliotrema laurentii that hydrolyzes apple cutin and clears colloidal polyester polyurethane.</title>
        <authorList>
            <consortium name="DOE Joint Genome Institute"/>
            <person name="Roman V.A."/>
            <person name="Bojanowski C."/>
            <person name="Crable B.R."/>
            <person name="Wagner D.N."/>
            <person name="Hung C.S."/>
            <person name="Nadeau L.J."/>
            <person name="Schratz L."/>
            <person name="Haridas S."/>
            <person name="Pangilinan J."/>
            <person name="Lipzen A."/>
            <person name="Na H."/>
            <person name="Yan M."/>
            <person name="Ng V."/>
            <person name="Grigoriev I.V."/>
            <person name="Spatafora J.W."/>
            <person name="Barlow D."/>
            <person name="Biffinger J."/>
            <person name="Kelley-Loughnane N."/>
            <person name="Varaljay V.A."/>
            <person name="Crookes-Goodson W.J."/>
        </authorList>
    </citation>
    <scope>NUCLEOTIDE SEQUENCE</scope>
    <source>
        <strain evidence="1">5307AH</strain>
    </source>
</reference>
<dbReference type="PANTHER" id="PTHR21052">
    <property type="entry name" value="SPERMATOGENESIS ASSOCIATED 11-RELATED"/>
    <property type="match status" value="1"/>
</dbReference>
<dbReference type="SUPFAM" id="SSF51197">
    <property type="entry name" value="Clavaminate synthase-like"/>
    <property type="match status" value="1"/>
</dbReference>
<dbReference type="PANTHER" id="PTHR21052:SF0">
    <property type="entry name" value="ALPHA-KETOGLUTARATE-DEPENDENT DIOXYGENASE ALKB HOMOLOG 7, MITOCHONDRIAL"/>
    <property type="match status" value="1"/>
</dbReference>
<accession>A0AAD9L9A4</accession>
<dbReference type="AlphaFoldDB" id="A0AAD9L9A4"/>
<dbReference type="InterPro" id="IPR032870">
    <property type="entry name" value="ALKBH7-like"/>
</dbReference>
<organism evidence="1 2">
    <name type="scientific">Papiliotrema laurentii</name>
    <name type="common">Cryptococcus laurentii</name>
    <dbReference type="NCBI Taxonomy" id="5418"/>
    <lineage>
        <taxon>Eukaryota</taxon>
        <taxon>Fungi</taxon>
        <taxon>Dikarya</taxon>
        <taxon>Basidiomycota</taxon>
        <taxon>Agaricomycotina</taxon>
        <taxon>Tremellomycetes</taxon>
        <taxon>Tremellales</taxon>
        <taxon>Rhynchogastremaceae</taxon>
        <taxon>Papiliotrema</taxon>
    </lineage>
</organism>
<sequence length="237" mass="25833">MSFLRPLSQCSAECSRTAVARGFSSALASRLVRPIGSPDPSVLEGDFALYPGLFDLGESRELLSGALWKLDRVDPIRKRRRRNVLTPSDRPGPLQDIFHGEYGFQEGHYDSVIHDYRETTISSLPPSTSHPNLPRLLNRAFALLPGSPQIDQEVLPPSTITHLLHLAPSGRILGHVDNLEASGSVIMGVCLGADRILRLSRKTGAGVEGWDVLLQNGTAYLQKCAADRDETLMAGIS</sequence>
<dbReference type="EMBL" id="JAODAN010000001">
    <property type="protein sequence ID" value="KAK1927893.1"/>
    <property type="molecule type" value="Genomic_DNA"/>
</dbReference>
<dbReference type="InterPro" id="IPR037151">
    <property type="entry name" value="AlkB-like_sf"/>
</dbReference>
<dbReference type="GO" id="GO:0016706">
    <property type="term" value="F:2-oxoglutarate-dependent dioxygenase activity"/>
    <property type="evidence" value="ECO:0007669"/>
    <property type="project" value="TreeGrafter"/>
</dbReference>
<evidence type="ECO:0000313" key="1">
    <source>
        <dbReference type="EMBL" id="KAK1927893.1"/>
    </source>
</evidence>
<dbReference type="GO" id="GO:0005759">
    <property type="term" value="C:mitochondrial matrix"/>
    <property type="evidence" value="ECO:0007669"/>
    <property type="project" value="TreeGrafter"/>
</dbReference>